<evidence type="ECO:0000313" key="2">
    <source>
        <dbReference type="EMBL" id="MEV0968498.1"/>
    </source>
</evidence>
<comment type="caution">
    <text evidence="2">The sequence shown here is derived from an EMBL/GenBank/DDBJ whole genome shotgun (WGS) entry which is preliminary data.</text>
</comment>
<evidence type="ECO:0000313" key="3">
    <source>
        <dbReference type="Proteomes" id="UP001551675"/>
    </source>
</evidence>
<organism evidence="2 3">
    <name type="scientific">Microtetraspora glauca</name>
    <dbReference type="NCBI Taxonomy" id="1996"/>
    <lineage>
        <taxon>Bacteria</taxon>
        <taxon>Bacillati</taxon>
        <taxon>Actinomycetota</taxon>
        <taxon>Actinomycetes</taxon>
        <taxon>Streptosporangiales</taxon>
        <taxon>Streptosporangiaceae</taxon>
        <taxon>Microtetraspora</taxon>
    </lineage>
</organism>
<feature type="region of interest" description="Disordered" evidence="1">
    <location>
        <begin position="76"/>
        <end position="101"/>
    </location>
</feature>
<reference evidence="2 3" key="1">
    <citation type="submission" date="2024-06" db="EMBL/GenBank/DDBJ databases">
        <title>The Natural Products Discovery Center: Release of the First 8490 Sequenced Strains for Exploring Actinobacteria Biosynthetic Diversity.</title>
        <authorList>
            <person name="Kalkreuter E."/>
            <person name="Kautsar S.A."/>
            <person name="Yang D."/>
            <person name="Bader C.D."/>
            <person name="Teijaro C.N."/>
            <person name="Fluegel L."/>
            <person name="Davis C.M."/>
            <person name="Simpson J.R."/>
            <person name="Lauterbach L."/>
            <person name="Steele A.D."/>
            <person name="Gui C."/>
            <person name="Meng S."/>
            <person name="Li G."/>
            <person name="Viehrig K."/>
            <person name="Ye F."/>
            <person name="Su P."/>
            <person name="Kiefer A.F."/>
            <person name="Nichols A."/>
            <person name="Cepeda A.J."/>
            <person name="Yan W."/>
            <person name="Fan B."/>
            <person name="Jiang Y."/>
            <person name="Adhikari A."/>
            <person name="Zheng C.-J."/>
            <person name="Schuster L."/>
            <person name="Cowan T.M."/>
            <person name="Smanski M.J."/>
            <person name="Chevrette M.G."/>
            <person name="De Carvalho L.P.S."/>
            <person name="Shen B."/>
        </authorList>
    </citation>
    <scope>NUCLEOTIDE SEQUENCE [LARGE SCALE GENOMIC DNA]</scope>
    <source>
        <strain evidence="2 3">NPDC050100</strain>
    </source>
</reference>
<gene>
    <name evidence="2" type="ORF">AB0I59_07680</name>
</gene>
<accession>A0ABV3GA72</accession>
<dbReference type="RefSeq" id="WP_358131216.1">
    <property type="nucleotide sequence ID" value="NZ_JBFALK010000003.1"/>
</dbReference>
<dbReference type="Proteomes" id="UP001551675">
    <property type="component" value="Unassembled WGS sequence"/>
</dbReference>
<evidence type="ECO:0000256" key="1">
    <source>
        <dbReference type="SAM" id="MobiDB-lite"/>
    </source>
</evidence>
<protein>
    <submittedName>
        <fullName evidence="2">Uncharacterized protein</fullName>
    </submittedName>
</protein>
<name>A0ABV3GA72_MICGL</name>
<sequence>MIPAPRELSRCNICNRPVLWTVTRAGNRMAVDAKPHDDGNQACYRISPRTWQSRSLDAADALPLAAWEHRYKPHVATCPGPPKPKPPEPLPPNVVPIRRTR</sequence>
<keyword evidence="3" id="KW-1185">Reference proteome</keyword>
<feature type="compositionally biased region" description="Pro residues" evidence="1">
    <location>
        <begin position="79"/>
        <end position="94"/>
    </location>
</feature>
<dbReference type="EMBL" id="JBFALK010000003">
    <property type="protein sequence ID" value="MEV0968498.1"/>
    <property type="molecule type" value="Genomic_DNA"/>
</dbReference>
<proteinExistence type="predicted"/>